<dbReference type="GO" id="GO:0005634">
    <property type="term" value="C:nucleus"/>
    <property type="evidence" value="ECO:0007669"/>
    <property type="project" value="TreeGrafter"/>
</dbReference>
<feature type="compositionally biased region" description="Low complexity" evidence="1">
    <location>
        <begin position="200"/>
        <end position="211"/>
    </location>
</feature>
<reference evidence="3 4" key="1">
    <citation type="submission" date="2017-08" db="EMBL/GenBank/DDBJ databases">
        <title>Harnessing the power of phylogenomics to disentangle the directionality and signatures of interkingdom host jumping in the parasitic fungal genus Tolypocladium.</title>
        <authorList>
            <person name="Quandt C.A."/>
            <person name="Patterson W."/>
            <person name="Spatafora J.W."/>
        </authorList>
    </citation>
    <scope>NUCLEOTIDE SEQUENCE [LARGE SCALE GENOMIC DNA]</scope>
    <source>
        <strain evidence="3 4">CBS 113982</strain>
    </source>
</reference>
<accession>A0A2K3QCM3</accession>
<gene>
    <name evidence="3" type="ORF">TCAP_04780</name>
</gene>
<dbReference type="Gene3D" id="1.25.40.990">
    <property type="match status" value="1"/>
</dbReference>
<evidence type="ECO:0000313" key="3">
    <source>
        <dbReference type="EMBL" id="PNY25273.1"/>
    </source>
</evidence>
<organism evidence="3 4">
    <name type="scientific">Tolypocladium capitatum</name>
    <dbReference type="NCBI Taxonomy" id="45235"/>
    <lineage>
        <taxon>Eukaryota</taxon>
        <taxon>Fungi</taxon>
        <taxon>Dikarya</taxon>
        <taxon>Ascomycota</taxon>
        <taxon>Pezizomycotina</taxon>
        <taxon>Sordariomycetes</taxon>
        <taxon>Hypocreomycetidae</taxon>
        <taxon>Hypocreales</taxon>
        <taxon>Ophiocordycipitaceae</taxon>
        <taxon>Tolypocladium</taxon>
    </lineage>
</organism>
<dbReference type="OrthoDB" id="199574at2759"/>
<dbReference type="FunFam" id="1.25.40.990:FF:000006">
    <property type="entry name" value="Putative SAC3/GANP domain protein"/>
    <property type="match status" value="1"/>
</dbReference>
<dbReference type="PANTHER" id="PTHR12436">
    <property type="entry name" value="80 KDA MCM3-ASSOCIATED PROTEIN"/>
    <property type="match status" value="1"/>
</dbReference>
<evidence type="ECO:0000259" key="2">
    <source>
        <dbReference type="Pfam" id="PF03399"/>
    </source>
</evidence>
<dbReference type="STRING" id="45235.A0A2K3QCM3"/>
<feature type="compositionally biased region" description="Polar residues" evidence="1">
    <location>
        <begin position="227"/>
        <end position="239"/>
    </location>
</feature>
<protein>
    <submittedName>
        <fullName evidence="3">THP3-like protein</fullName>
    </submittedName>
</protein>
<dbReference type="Pfam" id="PF03399">
    <property type="entry name" value="SAC3_GANP"/>
    <property type="match status" value="1"/>
</dbReference>
<feature type="compositionally biased region" description="Basic and acidic residues" evidence="1">
    <location>
        <begin position="240"/>
        <end position="270"/>
    </location>
</feature>
<name>A0A2K3QCM3_9HYPO</name>
<evidence type="ECO:0000256" key="1">
    <source>
        <dbReference type="SAM" id="MobiDB-lite"/>
    </source>
</evidence>
<dbReference type="InterPro" id="IPR045107">
    <property type="entry name" value="SAC3/GANP/THP3"/>
</dbReference>
<comment type="caution">
    <text evidence="3">The sequence shown here is derived from an EMBL/GenBank/DDBJ whole genome shotgun (WGS) entry which is preliminary data.</text>
</comment>
<keyword evidence="4" id="KW-1185">Reference proteome</keyword>
<proteinExistence type="predicted"/>
<feature type="region of interest" description="Disordered" evidence="1">
    <location>
        <begin position="106"/>
        <end position="133"/>
    </location>
</feature>
<feature type="non-terminal residue" evidence="3">
    <location>
        <position position="1"/>
    </location>
</feature>
<dbReference type="AlphaFoldDB" id="A0A2K3QCM3"/>
<sequence length="565" mass="63054">CHRVDIINIASDFSPTRIRTIWQRHLGISASGSHHLENTNLDLASIATMMPGWPAATQQVPGISQPATPASYAYPANPAFVPVQVRQGFGQFVTHAPPPPFGYAHPSPIAAEPQPPAAAPAAAGQSKGKTDWPESVRQYVQRSFLPQNQDPSVARPDVEAKLKETIGTAKENGSLYTINWDTVPLPQALVKADQDALFKSSASSMSPTSDSLNSKKRKSSEFANGDSPESSWRSTNSRASLEDRISYPSPDKRLATDDSTTKPSKFQKEANKRKRRFENEYKSVHRSPSPTPPSSGPIIGTSEVLEKKYLRLTAPPVPSNVRPERVLRQTLDLLKKKWRKEGNYSYICDQFKSMRQDLTVQHIKNDFTVSVYEIHARIALEKGDIGEYNQCQTQLRSLYGIGLKGNPVEFKAYRILYFIHTANRTGLNDTMADLTATEKEERPIKHALEVRSALALGNYHKFFQLYLDTPNMGAYLMDMFVVRERLAALCNMCRGYKPDLKLRFITEELAFESDADAAQFIIDHDGQHLLEDRQESIAFLTGKAGALFEAARSTAFRKVDIKGQI</sequence>
<dbReference type="InterPro" id="IPR005062">
    <property type="entry name" value="SAC3/GANP/THP3_conserved"/>
</dbReference>
<dbReference type="EMBL" id="NRSZ01000782">
    <property type="protein sequence ID" value="PNY25273.1"/>
    <property type="molecule type" value="Genomic_DNA"/>
</dbReference>
<dbReference type="Proteomes" id="UP000236621">
    <property type="component" value="Unassembled WGS sequence"/>
</dbReference>
<feature type="region of interest" description="Disordered" evidence="1">
    <location>
        <begin position="200"/>
        <end position="300"/>
    </location>
</feature>
<evidence type="ECO:0000313" key="4">
    <source>
        <dbReference type="Proteomes" id="UP000236621"/>
    </source>
</evidence>
<dbReference type="PANTHER" id="PTHR12436:SF4">
    <property type="entry name" value="LEUKOCYTE RECEPTOR CLUSTER MEMBER 8"/>
    <property type="match status" value="1"/>
</dbReference>
<feature type="domain" description="SAC3/GANP/THP3 conserved" evidence="2">
    <location>
        <begin position="306"/>
        <end position="524"/>
    </location>
</feature>